<dbReference type="PANTHER" id="PTHR10869">
    <property type="entry name" value="PROLYL 4-HYDROXYLASE ALPHA SUBUNIT"/>
    <property type="match status" value="1"/>
</dbReference>
<evidence type="ECO:0000256" key="2">
    <source>
        <dbReference type="ARBA" id="ARBA00023004"/>
    </source>
</evidence>
<dbReference type="GeneID" id="94337113"/>
<dbReference type="GO" id="GO:0046872">
    <property type="term" value="F:metal ion binding"/>
    <property type="evidence" value="ECO:0007669"/>
    <property type="project" value="UniProtKB-KW"/>
</dbReference>
<dbReference type="RefSeq" id="XP_067803058.1">
    <property type="nucleotide sequence ID" value="XM_067947836.1"/>
</dbReference>
<dbReference type="InterPro" id="IPR044862">
    <property type="entry name" value="Pro_4_hyd_alph_FE2OG_OXY"/>
</dbReference>
<evidence type="ECO:0000313" key="4">
    <source>
        <dbReference type="EMBL" id="KAK2196216.1"/>
    </source>
</evidence>
<dbReference type="Gene3D" id="2.60.120.620">
    <property type="entry name" value="q2cbj1_9rhob like domain"/>
    <property type="match status" value="1"/>
</dbReference>
<dbReference type="EMBL" id="JALLKP010000003">
    <property type="protein sequence ID" value="KAK2196216.1"/>
    <property type="molecule type" value="Genomic_DNA"/>
</dbReference>
<dbReference type="PROSITE" id="PS51471">
    <property type="entry name" value="FE2OG_OXY"/>
    <property type="match status" value="1"/>
</dbReference>
<dbReference type="InterPro" id="IPR045054">
    <property type="entry name" value="P4HA-like"/>
</dbReference>
<keyword evidence="2" id="KW-0408">Iron</keyword>
<keyword evidence="1" id="KW-0479">Metal-binding</keyword>
<dbReference type="GO" id="GO:0005783">
    <property type="term" value="C:endoplasmic reticulum"/>
    <property type="evidence" value="ECO:0007669"/>
    <property type="project" value="TreeGrafter"/>
</dbReference>
<dbReference type="GO" id="GO:0004656">
    <property type="term" value="F:procollagen-proline 4-dioxygenase activity"/>
    <property type="evidence" value="ECO:0007669"/>
    <property type="project" value="TreeGrafter"/>
</dbReference>
<organism evidence="4 5">
    <name type="scientific">Babesia duncani</name>
    <dbReference type="NCBI Taxonomy" id="323732"/>
    <lineage>
        <taxon>Eukaryota</taxon>
        <taxon>Sar</taxon>
        <taxon>Alveolata</taxon>
        <taxon>Apicomplexa</taxon>
        <taxon>Aconoidasida</taxon>
        <taxon>Piroplasmida</taxon>
        <taxon>Babesiidae</taxon>
        <taxon>Babesia</taxon>
    </lineage>
</organism>
<name>A0AAD9PJY3_9APIC</name>
<dbReference type="InterPro" id="IPR005123">
    <property type="entry name" value="Oxoglu/Fe-dep_dioxygenase_dom"/>
</dbReference>
<evidence type="ECO:0000256" key="1">
    <source>
        <dbReference type="ARBA" id="ARBA00022723"/>
    </source>
</evidence>
<evidence type="ECO:0000259" key="3">
    <source>
        <dbReference type="PROSITE" id="PS51471"/>
    </source>
</evidence>
<accession>A0AAD9PJY3</accession>
<protein>
    <submittedName>
        <fullName evidence="4">Bifunctional Prolyl 4-hydroxylase alpha subunit</fullName>
    </submittedName>
</protein>
<dbReference type="Pfam" id="PF13640">
    <property type="entry name" value="2OG-FeII_Oxy_3"/>
    <property type="match status" value="1"/>
</dbReference>
<reference evidence="4" key="1">
    <citation type="journal article" date="2023" name="Nat. Microbiol.">
        <title>Babesia duncani multi-omics identifies virulence factors and drug targets.</title>
        <authorList>
            <person name="Singh P."/>
            <person name="Lonardi S."/>
            <person name="Liang Q."/>
            <person name="Vydyam P."/>
            <person name="Khabirova E."/>
            <person name="Fang T."/>
            <person name="Gihaz S."/>
            <person name="Thekkiniath J."/>
            <person name="Munshi M."/>
            <person name="Abel S."/>
            <person name="Ciampossin L."/>
            <person name="Batugedara G."/>
            <person name="Gupta M."/>
            <person name="Lu X.M."/>
            <person name="Lenz T."/>
            <person name="Chakravarty S."/>
            <person name="Cornillot E."/>
            <person name="Hu Y."/>
            <person name="Ma W."/>
            <person name="Gonzalez L.M."/>
            <person name="Sanchez S."/>
            <person name="Estrada K."/>
            <person name="Sanchez-Flores A."/>
            <person name="Montero E."/>
            <person name="Harb O.S."/>
            <person name="Le Roch K.G."/>
            <person name="Mamoun C.B."/>
        </authorList>
    </citation>
    <scope>NUCLEOTIDE SEQUENCE</scope>
    <source>
        <strain evidence="4">WA1</strain>
    </source>
</reference>
<dbReference type="Proteomes" id="UP001214638">
    <property type="component" value="Unassembled WGS sequence"/>
</dbReference>
<keyword evidence="5" id="KW-1185">Reference proteome</keyword>
<dbReference type="PANTHER" id="PTHR10869:SF246">
    <property type="entry name" value="TRANSMEMBRANE PROLYL 4-HYDROXYLASE"/>
    <property type="match status" value="1"/>
</dbReference>
<dbReference type="AlphaFoldDB" id="A0AAD9PJY3"/>
<dbReference type="KEGG" id="bdw:94337113"/>
<gene>
    <name evidence="4" type="ORF">BdWA1_002816</name>
</gene>
<evidence type="ECO:0000313" key="5">
    <source>
        <dbReference type="Proteomes" id="UP001214638"/>
    </source>
</evidence>
<comment type="caution">
    <text evidence="4">The sequence shown here is derived from an EMBL/GenBank/DDBJ whole genome shotgun (WGS) entry which is preliminary data.</text>
</comment>
<sequence>MSVIFDHSETATISNIENRIALIAGIDVCYLEKLVMVKYEPGDYFSEHHDGAFRTHTILLYLNDAIGGETIFPNLSLAVLPISNCALFWKNLNEKSTTDFNMIHAGTSPLWGQKYIVNCFFNIKPVR</sequence>
<proteinExistence type="predicted"/>
<feature type="domain" description="Fe2OG dioxygenase" evidence="3">
    <location>
        <begin position="30"/>
        <end position="123"/>
    </location>
</feature>